<dbReference type="AlphaFoldDB" id="A0A1P8WJ43"/>
<name>A0A1P8WJ43_9PLAN</name>
<dbReference type="EMBL" id="CP017641">
    <property type="protein sequence ID" value="APZ94085.1"/>
    <property type="molecule type" value="Genomic_DNA"/>
</dbReference>
<dbReference type="OrthoDB" id="230391at2"/>
<proteinExistence type="predicted"/>
<feature type="compositionally biased region" description="Basic residues" evidence="1">
    <location>
        <begin position="1081"/>
        <end position="1090"/>
    </location>
</feature>
<organism evidence="2 3">
    <name type="scientific">Fuerstiella marisgermanici</name>
    <dbReference type="NCBI Taxonomy" id="1891926"/>
    <lineage>
        <taxon>Bacteria</taxon>
        <taxon>Pseudomonadati</taxon>
        <taxon>Planctomycetota</taxon>
        <taxon>Planctomycetia</taxon>
        <taxon>Planctomycetales</taxon>
        <taxon>Planctomycetaceae</taxon>
        <taxon>Fuerstiella</taxon>
    </lineage>
</organism>
<feature type="compositionally biased region" description="Acidic residues" evidence="1">
    <location>
        <begin position="1007"/>
        <end position="1021"/>
    </location>
</feature>
<dbReference type="Pfam" id="PF18886">
    <property type="entry name" value="DUF5649"/>
    <property type="match status" value="1"/>
</dbReference>
<feature type="compositionally biased region" description="Low complexity" evidence="1">
    <location>
        <begin position="988"/>
        <end position="1001"/>
    </location>
</feature>
<accession>A0A1P8WJ43</accession>
<evidence type="ECO:0000313" key="3">
    <source>
        <dbReference type="Proteomes" id="UP000187735"/>
    </source>
</evidence>
<feature type="region of interest" description="Disordered" evidence="1">
    <location>
        <begin position="1062"/>
        <end position="1090"/>
    </location>
</feature>
<feature type="compositionally biased region" description="Acidic residues" evidence="1">
    <location>
        <begin position="1030"/>
        <end position="1044"/>
    </location>
</feature>
<evidence type="ECO:0000256" key="1">
    <source>
        <dbReference type="SAM" id="MobiDB-lite"/>
    </source>
</evidence>
<dbReference type="KEGG" id="fmr:Fuma_03706"/>
<dbReference type="Proteomes" id="UP000187735">
    <property type="component" value="Chromosome"/>
</dbReference>
<keyword evidence="3" id="KW-1185">Reference proteome</keyword>
<gene>
    <name evidence="2" type="ORF">Fuma_03706</name>
</gene>
<dbReference type="RefSeq" id="WP_145944249.1">
    <property type="nucleotide sequence ID" value="NZ_CP017641.1"/>
</dbReference>
<protein>
    <submittedName>
        <fullName evidence="2">Uncharacterized protein</fullName>
    </submittedName>
</protein>
<reference evidence="2 3" key="1">
    <citation type="journal article" date="2016" name="Front. Microbiol.">
        <title>Fuerstia marisgermanicae gen. nov., sp. nov., an Unusual Member of the Phylum Planctomycetes from the German Wadden Sea.</title>
        <authorList>
            <person name="Kohn T."/>
            <person name="Heuer A."/>
            <person name="Jogler M."/>
            <person name="Vollmers J."/>
            <person name="Boedeker C."/>
            <person name="Bunk B."/>
            <person name="Rast P."/>
            <person name="Borchert D."/>
            <person name="Glockner I."/>
            <person name="Freese H.M."/>
            <person name="Klenk H.P."/>
            <person name="Overmann J."/>
            <person name="Kaster A.K."/>
            <person name="Rohde M."/>
            <person name="Wiegand S."/>
            <person name="Jogler C."/>
        </authorList>
    </citation>
    <scope>NUCLEOTIDE SEQUENCE [LARGE SCALE GENOMIC DNA]</scope>
    <source>
        <strain evidence="2 3">NH11</strain>
    </source>
</reference>
<dbReference type="STRING" id="1891926.Fuma_03706"/>
<sequence>MPSVFRFIDQLRHRLHARPSTRRQPKPQAAHSRSQLKVTRLEQRILLDAGFGINMAGILTLNGFDAGDTLTMQGDLGSSVLPPTGVASFTLTDGVWDATDADLLSPEFSLSPDSKTLIFNSPVSVDGVAIDASTAPLDGVATSGGGLQVDQLQITNGGDVDLSTAGNNFSSVSVLADNLTLVDADDLQLNNLDISGTINVTTNGDITDAAGSEITVGGSAAFTADSVTLGDDAADETNFGSLRVTASSDVQISEDSDILVESVNGDNVVLTSAGRIDDAAADITNDITANTIDLNAADGIGETAELELAATSISADTTAGDIDLDNQSAAATTVTSLTTQDGVIRFDQSGGGDVSFTNVASADASGTANAADITLTSSAGLTAGDITTEGTGSAGTAASDITLSAGSPTVAADSILLTGLVDAGEGTVRLISNGTINQTAAGMITAGILGVRQEGTTGDIRLGGAANDVDVLAAQNLAVGGDVVYFDNSAATIANVAARNADGVSFSSTTGVSANAGDINITTVGDLIVNEDINAAHNSLTTSIDEAITLISRQGNFELADSTIISSDENTAAGVFDDVTGDRITIIAGSVSGTGNVNLGTNVEVRTDGGVARQIAPRPTAFASAPTDGAESAFVTLSNAQNRRSSLTPLGDSLLGVMQLVFGVDGEENLQVVVDWGVVSQTSLTDAGLAGDAVPGNILMDVLEFSLTDADKTIYNIDEGGLEYRIPHLYSPLDLGSTPNDRNGHEVNPGIIGVRFSVSQHASINVWGDSATIPGSTDVNSPPPFTSSNPLQTITDATGQVINQPDAGLSLLSSTDTNPTDQFPQQTTETLFDDDVLTNSGVPVGRSEWEFTAGPPPGTVLNQPQARPTIDARPLDARDPLPIFETIADDVSFGAGASSETAIGTEVYLQIRRQYELDAAAEVVVSRVTDNDFISSRESFEAFVRDNPELTDGSGYEVWLVTETDGQVVQRPIVQFEITGGRPEPATEELPASLEPLELQPVPFEQPDGEDGAAEEPDADGNVDARADAEADEDTDASEQDDMATEGGVIAIPVIATSAAAKWRQQQKRRDDGTELTSVARRIRRMKSGD</sequence>
<evidence type="ECO:0000313" key="2">
    <source>
        <dbReference type="EMBL" id="APZ94085.1"/>
    </source>
</evidence>
<dbReference type="InterPro" id="IPR043709">
    <property type="entry name" value="DUF5649"/>
</dbReference>
<feature type="region of interest" description="Disordered" evidence="1">
    <location>
        <begin position="979"/>
        <end position="1050"/>
    </location>
</feature>